<reference evidence="2 3" key="1">
    <citation type="journal article" date="2016" name="Int. J. Syst. Evol. Microbiol.">
        <title>Pseudaminobacter manganicus sp. nov., isolated from sludge of a manganese mine.</title>
        <authorList>
            <person name="Li J."/>
            <person name="Huang J."/>
            <person name="Liao S."/>
            <person name="Wang G."/>
        </authorList>
    </citation>
    <scope>NUCLEOTIDE SEQUENCE [LARGE SCALE GENOMIC DNA]</scope>
    <source>
        <strain evidence="2 3">JH-7</strain>
    </source>
</reference>
<evidence type="ECO:0000259" key="1">
    <source>
        <dbReference type="PROSITE" id="PS51725"/>
    </source>
</evidence>
<name>A0A1V8RQX8_9HYPH</name>
<dbReference type="SUPFAM" id="SSF54909">
    <property type="entry name" value="Dimeric alpha+beta barrel"/>
    <property type="match status" value="1"/>
</dbReference>
<dbReference type="InterPro" id="IPR007138">
    <property type="entry name" value="ABM_dom"/>
</dbReference>
<dbReference type="RefSeq" id="WP_080919650.1">
    <property type="nucleotide sequence ID" value="NZ_MDET01000014.1"/>
</dbReference>
<evidence type="ECO:0000313" key="3">
    <source>
        <dbReference type="Proteomes" id="UP000191905"/>
    </source>
</evidence>
<organism evidence="2 3">
    <name type="scientific">Manganibacter manganicus</name>
    <dbReference type="NCBI Taxonomy" id="1873176"/>
    <lineage>
        <taxon>Bacteria</taxon>
        <taxon>Pseudomonadati</taxon>
        <taxon>Pseudomonadota</taxon>
        <taxon>Alphaproteobacteria</taxon>
        <taxon>Hyphomicrobiales</taxon>
        <taxon>Phyllobacteriaceae</taxon>
        <taxon>Manganibacter</taxon>
    </lineage>
</organism>
<dbReference type="Pfam" id="PF03992">
    <property type="entry name" value="ABM"/>
    <property type="match status" value="1"/>
</dbReference>
<dbReference type="GO" id="GO:0004497">
    <property type="term" value="F:monooxygenase activity"/>
    <property type="evidence" value="ECO:0007669"/>
    <property type="project" value="UniProtKB-KW"/>
</dbReference>
<comment type="caution">
    <text evidence="2">The sequence shown here is derived from an EMBL/GenBank/DDBJ whole genome shotgun (WGS) entry which is preliminary data.</text>
</comment>
<dbReference type="InterPro" id="IPR050744">
    <property type="entry name" value="AI-2_Isomerase_LsrG"/>
</dbReference>
<proteinExistence type="predicted"/>
<sequence>MSEQLTLVAMLKAKPGRSEELGSRLKALIEPTRAEAGNIDYLLHRATDGDDTWMLYENWRSKQDLDLHFETSYLKDFLKAAPTLLANEMDLRFFQQTT</sequence>
<evidence type="ECO:0000313" key="2">
    <source>
        <dbReference type="EMBL" id="OQM75543.1"/>
    </source>
</evidence>
<dbReference type="AlphaFoldDB" id="A0A1V8RQX8"/>
<keyword evidence="2" id="KW-0560">Oxidoreductase</keyword>
<accession>A0A1V8RQX8</accession>
<protein>
    <submittedName>
        <fullName evidence="2">Antibiotic biosynthesis monooxygenase</fullName>
    </submittedName>
</protein>
<dbReference type="EMBL" id="MDET01000014">
    <property type="protein sequence ID" value="OQM75543.1"/>
    <property type="molecule type" value="Genomic_DNA"/>
</dbReference>
<dbReference type="Gene3D" id="3.30.70.100">
    <property type="match status" value="1"/>
</dbReference>
<feature type="domain" description="ABM" evidence="1">
    <location>
        <begin position="5"/>
        <end position="94"/>
    </location>
</feature>
<keyword evidence="2" id="KW-0503">Monooxygenase</keyword>
<dbReference type="Proteomes" id="UP000191905">
    <property type="component" value="Unassembled WGS sequence"/>
</dbReference>
<gene>
    <name evidence="2" type="ORF">BFN67_17300</name>
</gene>
<dbReference type="PROSITE" id="PS51725">
    <property type="entry name" value="ABM"/>
    <property type="match status" value="1"/>
</dbReference>
<dbReference type="InterPro" id="IPR011008">
    <property type="entry name" value="Dimeric_a/b-barrel"/>
</dbReference>
<dbReference type="PANTHER" id="PTHR33336">
    <property type="entry name" value="QUINOL MONOOXYGENASE YGIN-RELATED"/>
    <property type="match status" value="1"/>
</dbReference>
<keyword evidence="3" id="KW-1185">Reference proteome</keyword>
<dbReference type="OrthoDB" id="287932at2"/>
<dbReference type="PANTHER" id="PTHR33336:SF3">
    <property type="entry name" value="ABM DOMAIN-CONTAINING PROTEIN"/>
    <property type="match status" value="1"/>
</dbReference>